<accession>A0ABU9BE22</accession>
<dbReference type="Gene3D" id="1.10.8.60">
    <property type="match status" value="1"/>
</dbReference>
<dbReference type="InterPro" id="IPR045085">
    <property type="entry name" value="HLD_clamp_pol_III_gamma_tau"/>
</dbReference>
<evidence type="ECO:0000256" key="4">
    <source>
        <dbReference type="ARBA" id="ARBA00022695"/>
    </source>
</evidence>
<dbReference type="NCBIfam" id="TIGR02397">
    <property type="entry name" value="dnaX_nterm"/>
    <property type="match status" value="1"/>
</dbReference>
<dbReference type="RefSeq" id="WP_341374991.1">
    <property type="nucleotide sequence ID" value="NZ_JBBUTF010000013.1"/>
</dbReference>
<keyword evidence="9" id="KW-0067">ATP-binding</keyword>
<gene>
    <name evidence="14" type="primary">dnaX</name>
    <name evidence="14" type="ORF">AACH11_14695</name>
</gene>
<dbReference type="Pfam" id="PF12169">
    <property type="entry name" value="DNA_pol3_gamma3"/>
    <property type="match status" value="1"/>
</dbReference>
<keyword evidence="3 14" id="KW-0808">Transferase</keyword>
<evidence type="ECO:0000256" key="9">
    <source>
        <dbReference type="ARBA" id="ARBA00022840"/>
    </source>
</evidence>
<comment type="caution">
    <text evidence="14">The sequence shown here is derived from an EMBL/GenBank/DDBJ whole genome shotgun (WGS) entry which is preliminary data.</text>
</comment>
<keyword evidence="6" id="KW-0479">Metal-binding</keyword>
<dbReference type="GO" id="GO:0003887">
    <property type="term" value="F:DNA-directed DNA polymerase activity"/>
    <property type="evidence" value="ECO:0007669"/>
    <property type="project" value="UniProtKB-EC"/>
</dbReference>
<feature type="compositionally biased region" description="Low complexity" evidence="12">
    <location>
        <begin position="613"/>
        <end position="642"/>
    </location>
</feature>
<evidence type="ECO:0000256" key="12">
    <source>
        <dbReference type="SAM" id="MobiDB-lite"/>
    </source>
</evidence>
<dbReference type="EMBL" id="JBBUTF010000013">
    <property type="protein sequence ID" value="MEK8027212.1"/>
    <property type="molecule type" value="Genomic_DNA"/>
</dbReference>
<evidence type="ECO:0000313" key="15">
    <source>
        <dbReference type="Proteomes" id="UP001368500"/>
    </source>
</evidence>
<keyword evidence="10" id="KW-0239">DNA-directed DNA polymerase</keyword>
<dbReference type="SUPFAM" id="SSF48019">
    <property type="entry name" value="post-AAA+ oligomerization domain-like"/>
    <property type="match status" value="1"/>
</dbReference>
<feature type="compositionally biased region" description="Low complexity" evidence="12">
    <location>
        <begin position="654"/>
        <end position="673"/>
    </location>
</feature>
<comment type="catalytic activity">
    <reaction evidence="11">
        <text>DNA(n) + a 2'-deoxyribonucleoside 5'-triphosphate = DNA(n+1) + diphosphate</text>
        <dbReference type="Rhea" id="RHEA:22508"/>
        <dbReference type="Rhea" id="RHEA-COMP:17339"/>
        <dbReference type="Rhea" id="RHEA-COMP:17340"/>
        <dbReference type="ChEBI" id="CHEBI:33019"/>
        <dbReference type="ChEBI" id="CHEBI:61560"/>
        <dbReference type="ChEBI" id="CHEBI:173112"/>
        <dbReference type="EC" id="2.7.7.7"/>
    </reaction>
</comment>
<evidence type="ECO:0000256" key="2">
    <source>
        <dbReference type="ARBA" id="ARBA00012417"/>
    </source>
</evidence>
<dbReference type="CDD" id="cd00009">
    <property type="entry name" value="AAA"/>
    <property type="match status" value="1"/>
</dbReference>
<evidence type="ECO:0000259" key="13">
    <source>
        <dbReference type="SMART" id="SM00382"/>
    </source>
</evidence>
<dbReference type="PANTHER" id="PTHR11669:SF0">
    <property type="entry name" value="PROTEIN STICHEL-LIKE 2"/>
    <property type="match status" value="1"/>
</dbReference>
<proteinExistence type="inferred from homology"/>
<keyword evidence="15" id="KW-1185">Reference proteome</keyword>
<feature type="region of interest" description="Disordered" evidence="12">
    <location>
        <begin position="413"/>
        <end position="695"/>
    </location>
</feature>
<keyword evidence="7" id="KW-0547">Nucleotide-binding</keyword>
<dbReference type="Gene3D" id="3.30.300.150">
    <property type="entry name" value="DNA polymerase III, tau subunit, domain V"/>
    <property type="match status" value="1"/>
</dbReference>
<dbReference type="Gene3D" id="1.20.272.10">
    <property type="match status" value="1"/>
</dbReference>
<evidence type="ECO:0000256" key="7">
    <source>
        <dbReference type="ARBA" id="ARBA00022741"/>
    </source>
</evidence>
<dbReference type="Proteomes" id="UP001368500">
    <property type="component" value="Unassembled WGS sequence"/>
</dbReference>
<dbReference type="SMART" id="SM00382">
    <property type="entry name" value="AAA"/>
    <property type="match status" value="1"/>
</dbReference>
<organism evidence="14 15">
    <name type="scientific">Pseudaquabacterium rugosum</name>
    <dbReference type="NCBI Taxonomy" id="2984194"/>
    <lineage>
        <taxon>Bacteria</taxon>
        <taxon>Pseudomonadati</taxon>
        <taxon>Pseudomonadota</taxon>
        <taxon>Betaproteobacteria</taxon>
        <taxon>Burkholderiales</taxon>
        <taxon>Sphaerotilaceae</taxon>
        <taxon>Pseudaquabacterium</taxon>
    </lineage>
</organism>
<dbReference type="SUPFAM" id="SSF52540">
    <property type="entry name" value="P-loop containing nucleoside triphosphate hydrolases"/>
    <property type="match status" value="1"/>
</dbReference>
<feature type="domain" description="AAA+ ATPase" evidence="13">
    <location>
        <begin position="37"/>
        <end position="196"/>
    </location>
</feature>
<dbReference type="Pfam" id="PF13177">
    <property type="entry name" value="DNA_pol3_delta2"/>
    <property type="match status" value="1"/>
</dbReference>
<feature type="compositionally biased region" description="Basic and acidic residues" evidence="12">
    <location>
        <begin position="643"/>
        <end position="653"/>
    </location>
</feature>
<keyword evidence="8" id="KW-0862">Zinc</keyword>
<dbReference type="InterPro" id="IPR038249">
    <property type="entry name" value="PolIII_tau_V_sf"/>
</dbReference>
<dbReference type="Gene3D" id="3.40.50.300">
    <property type="entry name" value="P-loop containing nucleotide triphosphate hydrolases"/>
    <property type="match status" value="1"/>
</dbReference>
<sequence length="853" mass="88592">MSDLVLARKYRPRSFEQMVGQEHVVQALGNALGSGRLHHAYLFTGTRGIGKTTVSRILAKSLNCTGPDGSGGVTAQPCGVCQACTEIDADRYIDYIEMDAASNGGKDEIRDLIERAAYKPSVGRYKVFMIDEAHQLSKDAFNALLKTLEEPPAYLKFVLATTDPEKVLPTVLSRCLQFNLKPMAPQTVHEHLQRVLEAEAIPTDAGALRLLARAARGSMRDALSLTDQAIAYGAGRLEEAGVRTMLGTVDRSHAATLVQALARRDGPALLATVDALRSAGLSAAGTLEEMARLLQQMAVEQAVPDALDAQDPDTASARQLAAELPPDETQLLYSIVIHGRAELSLVSDDHAALTMVLLRMLAFPSQRSGEATAPPAAPVPARAAPLVASPALARAEVPVPPVVPLPSLAPSMRAGAAPEAGQPPSRPTPPADPVHARALSAREPSPLAAEGPDPQADPAHPPSRSAPQADPSRAAMAARSPSPAVGEAVPAEARAPGHRPDAEPPAPDAGHGHGHPSASTATVDTRGTAVPGYRGPRVPLTATRPAGVPSPAPVPGRRSVDTPGAPAPRPVPVAAVKPARVEDDGLPPWLDDELPAAAYDGQDAALEDDTDARPASSRAAGVRRAPAGARSDAVPAAAPRAPLRTERRHDEPARSAAPAAARPVPDDAGAPRASAVERDASTGDELAEGAPSVGGVRGVAAAQPAWEPTPLGERWSALLRPVLATGSLVALARELAVQAELTAVWARDDGAPGQIWTLRVERESLRSSAALRDKLCTVLGEACGEPVELELLAGVAQDSIARRDAAARAAAQRAAEACVQADEVVRVLRQTFRGARVVPGSIQPEAPGPASAV</sequence>
<dbReference type="Pfam" id="PF22608">
    <property type="entry name" value="DNAX_ATPase_lid"/>
    <property type="match status" value="1"/>
</dbReference>
<comment type="similarity">
    <text evidence="1">Belongs to the DnaX/STICHEL family.</text>
</comment>
<dbReference type="EC" id="2.7.7.7" evidence="2"/>
<evidence type="ECO:0000256" key="3">
    <source>
        <dbReference type="ARBA" id="ARBA00022679"/>
    </source>
</evidence>
<name>A0ABU9BE22_9BURK</name>
<dbReference type="InterPro" id="IPR012763">
    <property type="entry name" value="DNA_pol_III_sug/sutau_N"/>
</dbReference>
<dbReference type="InterPro" id="IPR022754">
    <property type="entry name" value="DNA_pol_III_gamma-3"/>
</dbReference>
<evidence type="ECO:0000256" key="10">
    <source>
        <dbReference type="ARBA" id="ARBA00022932"/>
    </source>
</evidence>
<keyword evidence="5" id="KW-0235">DNA replication</keyword>
<dbReference type="PANTHER" id="PTHR11669">
    <property type="entry name" value="REPLICATION FACTOR C / DNA POLYMERASE III GAMMA-TAU SUBUNIT"/>
    <property type="match status" value="1"/>
</dbReference>
<feature type="compositionally biased region" description="Low complexity" evidence="12">
    <location>
        <begin position="466"/>
        <end position="484"/>
    </location>
</feature>
<dbReference type="InterPro" id="IPR027417">
    <property type="entry name" value="P-loop_NTPase"/>
</dbReference>
<evidence type="ECO:0000256" key="6">
    <source>
        <dbReference type="ARBA" id="ARBA00022723"/>
    </source>
</evidence>
<keyword evidence="4 14" id="KW-0548">Nucleotidyltransferase</keyword>
<dbReference type="InterPro" id="IPR003593">
    <property type="entry name" value="AAA+_ATPase"/>
</dbReference>
<evidence type="ECO:0000313" key="14">
    <source>
        <dbReference type="EMBL" id="MEK8027212.1"/>
    </source>
</evidence>
<reference evidence="14 15" key="1">
    <citation type="submission" date="2024-04" db="EMBL/GenBank/DDBJ databases">
        <title>Novel species of the genus Ideonella isolated from streams.</title>
        <authorList>
            <person name="Lu H."/>
        </authorList>
    </citation>
    <scope>NUCLEOTIDE SEQUENCE [LARGE SCALE GENOMIC DNA]</scope>
    <source>
        <strain evidence="14 15">BYS139W</strain>
    </source>
</reference>
<evidence type="ECO:0000256" key="1">
    <source>
        <dbReference type="ARBA" id="ARBA00006360"/>
    </source>
</evidence>
<dbReference type="InterPro" id="IPR050238">
    <property type="entry name" value="DNA_Rep/Repair_Clamp_Loader"/>
</dbReference>
<dbReference type="InterPro" id="IPR008921">
    <property type="entry name" value="DNA_pol3_clamp-load_cplx_C"/>
</dbReference>
<protein>
    <recommendedName>
        <fullName evidence="2">DNA-directed DNA polymerase</fullName>
        <ecNumber evidence="2">2.7.7.7</ecNumber>
    </recommendedName>
</protein>
<evidence type="ECO:0000256" key="8">
    <source>
        <dbReference type="ARBA" id="ARBA00022833"/>
    </source>
</evidence>
<evidence type="ECO:0000256" key="11">
    <source>
        <dbReference type="ARBA" id="ARBA00049244"/>
    </source>
</evidence>
<evidence type="ECO:0000256" key="5">
    <source>
        <dbReference type="ARBA" id="ARBA00022705"/>
    </source>
</evidence>